<name>A0ABW6TT42_9ACTN</name>
<gene>
    <name evidence="2" type="ORF">ACFYZM_01800</name>
</gene>
<keyword evidence="1" id="KW-1133">Transmembrane helix</keyword>
<keyword evidence="1" id="KW-0472">Membrane</keyword>
<dbReference type="EMBL" id="JBIAUT010000001">
    <property type="protein sequence ID" value="MFF4215002.1"/>
    <property type="molecule type" value="Genomic_DNA"/>
</dbReference>
<keyword evidence="3" id="KW-1185">Reference proteome</keyword>
<sequence length="67" mass="6828">MSVRTTLIFIGCALATLLAGLVAAAAGYLARRDQSTYAQALTRAAIAFAATLTLLATLITAVKAIST</sequence>
<feature type="transmembrane region" description="Helical" evidence="1">
    <location>
        <begin position="40"/>
        <end position="62"/>
    </location>
</feature>
<protein>
    <recommendedName>
        <fullName evidence="4">DUF4190 domain-containing protein</fullName>
    </recommendedName>
</protein>
<accession>A0ABW6TT42</accession>
<organism evidence="2 3">
    <name type="scientific">Streptomyces nondiastaticus</name>
    <dbReference type="NCBI Taxonomy" id="3154512"/>
    <lineage>
        <taxon>Bacteria</taxon>
        <taxon>Bacillati</taxon>
        <taxon>Actinomycetota</taxon>
        <taxon>Actinomycetes</taxon>
        <taxon>Kitasatosporales</taxon>
        <taxon>Streptomycetaceae</taxon>
        <taxon>Streptomyces</taxon>
    </lineage>
</organism>
<evidence type="ECO:0000313" key="2">
    <source>
        <dbReference type="EMBL" id="MFF4215002.1"/>
    </source>
</evidence>
<evidence type="ECO:0000256" key="1">
    <source>
        <dbReference type="SAM" id="Phobius"/>
    </source>
</evidence>
<evidence type="ECO:0008006" key="4">
    <source>
        <dbReference type="Google" id="ProtNLM"/>
    </source>
</evidence>
<comment type="caution">
    <text evidence="2">The sequence shown here is derived from an EMBL/GenBank/DDBJ whole genome shotgun (WGS) entry which is preliminary data.</text>
</comment>
<proteinExistence type="predicted"/>
<reference evidence="2 3" key="1">
    <citation type="submission" date="2024-10" db="EMBL/GenBank/DDBJ databases">
        <title>The Natural Products Discovery Center: Release of the First 8490 Sequenced Strains for Exploring Actinobacteria Biosynthetic Diversity.</title>
        <authorList>
            <person name="Kalkreuter E."/>
            <person name="Kautsar S.A."/>
            <person name="Yang D."/>
            <person name="Bader C.D."/>
            <person name="Teijaro C.N."/>
            <person name="Fluegel L."/>
            <person name="Davis C.M."/>
            <person name="Simpson J.R."/>
            <person name="Lauterbach L."/>
            <person name="Steele A.D."/>
            <person name="Gui C."/>
            <person name="Meng S."/>
            <person name="Li G."/>
            <person name="Viehrig K."/>
            <person name="Ye F."/>
            <person name="Su P."/>
            <person name="Kiefer A.F."/>
            <person name="Nichols A."/>
            <person name="Cepeda A.J."/>
            <person name="Yan W."/>
            <person name="Fan B."/>
            <person name="Jiang Y."/>
            <person name="Adhikari A."/>
            <person name="Zheng C.-J."/>
            <person name="Schuster L."/>
            <person name="Cowan T.M."/>
            <person name="Smanski M.J."/>
            <person name="Chevrette M.G."/>
            <person name="De Carvalho L.P.S."/>
            <person name="Shen B."/>
        </authorList>
    </citation>
    <scope>NUCLEOTIDE SEQUENCE [LARGE SCALE GENOMIC DNA]</scope>
    <source>
        <strain evidence="2 3">NPDC001650</strain>
    </source>
</reference>
<dbReference type="RefSeq" id="WP_302866634.1">
    <property type="nucleotide sequence ID" value="NZ_JBIAUT010000001.1"/>
</dbReference>
<evidence type="ECO:0000313" key="3">
    <source>
        <dbReference type="Proteomes" id="UP001602123"/>
    </source>
</evidence>
<dbReference type="Proteomes" id="UP001602123">
    <property type="component" value="Unassembled WGS sequence"/>
</dbReference>
<keyword evidence="1" id="KW-0812">Transmembrane</keyword>